<dbReference type="InterPro" id="IPR003661">
    <property type="entry name" value="HisK_dim/P_dom"/>
</dbReference>
<evidence type="ECO:0000256" key="4">
    <source>
        <dbReference type="ARBA" id="ARBA00022679"/>
    </source>
</evidence>
<dbReference type="CDD" id="cd00082">
    <property type="entry name" value="HisKA"/>
    <property type="match status" value="1"/>
</dbReference>
<dbReference type="CDD" id="cd16922">
    <property type="entry name" value="HATPase_EvgS-ArcB-TorS-like"/>
    <property type="match status" value="1"/>
</dbReference>
<dbReference type="GO" id="GO:0000155">
    <property type="term" value="F:phosphorelay sensor kinase activity"/>
    <property type="evidence" value="ECO:0007669"/>
    <property type="project" value="InterPro"/>
</dbReference>
<dbReference type="PROSITE" id="PS50110">
    <property type="entry name" value="RESPONSE_REGULATORY"/>
    <property type="match status" value="1"/>
</dbReference>
<dbReference type="Proteomes" id="UP000189670">
    <property type="component" value="Unassembled WGS sequence"/>
</dbReference>
<name>A0A1V1PID1_9BACT</name>
<protein>
    <recommendedName>
        <fullName evidence="2">histidine kinase</fullName>
        <ecNumber evidence="2">2.7.13.3</ecNumber>
    </recommendedName>
</protein>
<dbReference type="InterPro" id="IPR036097">
    <property type="entry name" value="HisK_dim/P_sf"/>
</dbReference>
<dbReference type="SMART" id="SM00388">
    <property type="entry name" value="HisKA"/>
    <property type="match status" value="1"/>
</dbReference>
<dbReference type="InterPro" id="IPR036890">
    <property type="entry name" value="HATPase_C_sf"/>
</dbReference>
<dbReference type="InterPro" id="IPR003594">
    <property type="entry name" value="HATPase_dom"/>
</dbReference>
<feature type="coiled-coil region" evidence="7">
    <location>
        <begin position="136"/>
        <end position="170"/>
    </location>
</feature>
<sequence length="417" mass="46559">MSETQKNSIFVVDDNDSNIDVLVEALGDEFDIGVALDGETALEDIKFHPPSLILLDIMMPGIDGLEVCRRIKSNKALCDIPIIFLTGKDDLKSKTLGFELGAVDYITKPFQLSELKARVRTHVELKQYRDHIESLVKERTAELEKANANLQELLKNERQLTQKAQASTKAKSNFINIVSHELRTPLNAIIGMNDIIAAADIDPELKEYAGIIKKSSGQLLGIINDILEFSEIETGKITLSSEEFRLDKIIKDVSRIIAQKSGTLLLDIPPDIPNVLIGDEQRLKRIITNLIDNAIKFSKDQLEVTISISHQFKSIGKTQLTIIIKDRGIGICCEDMEKLFKEPFTQVEDAYTRCYGGLGLGLSICKSLVSMMDGNIQVESEPDQGTSFTFTACLKMVYDNIPFEYPEGVTNMNKEQE</sequence>
<evidence type="ECO:0000256" key="1">
    <source>
        <dbReference type="ARBA" id="ARBA00000085"/>
    </source>
</evidence>
<dbReference type="InterPro" id="IPR004358">
    <property type="entry name" value="Sig_transdc_His_kin-like_C"/>
</dbReference>
<keyword evidence="4" id="KW-0808">Transferase</keyword>
<accession>A0A1V1PID1</accession>
<dbReference type="SMART" id="SM00448">
    <property type="entry name" value="REC"/>
    <property type="match status" value="1"/>
</dbReference>
<dbReference type="EMBL" id="ATBP01000006">
    <property type="protein sequence ID" value="ETR74493.1"/>
    <property type="molecule type" value="Genomic_DNA"/>
</dbReference>
<dbReference type="InterPro" id="IPR011006">
    <property type="entry name" value="CheY-like_superfamily"/>
</dbReference>
<dbReference type="SUPFAM" id="SSF47384">
    <property type="entry name" value="Homodimeric domain of signal transducing histidine kinase"/>
    <property type="match status" value="1"/>
</dbReference>
<evidence type="ECO:0000256" key="2">
    <source>
        <dbReference type="ARBA" id="ARBA00012438"/>
    </source>
</evidence>
<evidence type="ECO:0000256" key="5">
    <source>
        <dbReference type="ARBA" id="ARBA00022777"/>
    </source>
</evidence>
<dbReference type="InterPro" id="IPR005467">
    <property type="entry name" value="His_kinase_dom"/>
</dbReference>
<dbReference type="InterPro" id="IPR001789">
    <property type="entry name" value="Sig_transdc_resp-reg_receiver"/>
</dbReference>
<organism evidence="10 11">
    <name type="scientific">Candidatus Magnetoglobus multicellularis str. Araruama</name>
    <dbReference type="NCBI Taxonomy" id="890399"/>
    <lineage>
        <taxon>Bacteria</taxon>
        <taxon>Pseudomonadati</taxon>
        <taxon>Thermodesulfobacteriota</taxon>
        <taxon>Desulfobacteria</taxon>
        <taxon>Desulfobacterales</taxon>
        <taxon>Desulfobacteraceae</taxon>
        <taxon>Candidatus Magnetoglobus</taxon>
    </lineage>
</organism>
<proteinExistence type="predicted"/>
<reference evidence="11" key="1">
    <citation type="submission" date="2012-11" db="EMBL/GenBank/DDBJ databases">
        <authorList>
            <person name="Lucero-Rivera Y.E."/>
            <person name="Tovar-Ramirez D."/>
        </authorList>
    </citation>
    <scope>NUCLEOTIDE SEQUENCE [LARGE SCALE GENOMIC DNA]</scope>
    <source>
        <strain evidence="11">Araruama</strain>
    </source>
</reference>
<evidence type="ECO:0000256" key="6">
    <source>
        <dbReference type="PROSITE-ProRule" id="PRU00169"/>
    </source>
</evidence>
<keyword evidence="3 6" id="KW-0597">Phosphoprotein</keyword>
<dbReference type="Gene3D" id="1.10.287.130">
    <property type="match status" value="1"/>
</dbReference>
<evidence type="ECO:0000313" key="11">
    <source>
        <dbReference type="Proteomes" id="UP000189670"/>
    </source>
</evidence>
<dbReference type="GO" id="GO:0005886">
    <property type="term" value="C:plasma membrane"/>
    <property type="evidence" value="ECO:0007669"/>
    <property type="project" value="TreeGrafter"/>
</dbReference>
<dbReference type="Pfam" id="PF02518">
    <property type="entry name" value="HATPase_c"/>
    <property type="match status" value="1"/>
</dbReference>
<dbReference type="Gene3D" id="3.30.565.10">
    <property type="entry name" value="Histidine kinase-like ATPase, C-terminal domain"/>
    <property type="match status" value="1"/>
</dbReference>
<dbReference type="Pfam" id="PF00072">
    <property type="entry name" value="Response_reg"/>
    <property type="match status" value="1"/>
</dbReference>
<dbReference type="Gene3D" id="3.40.50.2300">
    <property type="match status" value="1"/>
</dbReference>
<feature type="domain" description="Response regulatory" evidence="9">
    <location>
        <begin position="8"/>
        <end position="123"/>
    </location>
</feature>
<dbReference type="FunFam" id="3.30.565.10:FF:000010">
    <property type="entry name" value="Sensor histidine kinase RcsC"/>
    <property type="match status" value="1"/>
</dbReference>
<dbReference type="PROSITE" id="PS50109">
    <property type="entry name" value="HIS_KIN"/>
    <property type="match status" value="1"/>
</dbReference>
<gene>
    <name evidence="10" type="ORF">OMM_00187</name>
</gene>
<evidence type="ECO:0000256" key="3">
    <source>
        <dbReference type="ARBA" id="ARBA00022553"/>
    </source>
</evidence>
<dbReference type="SMART" id="SM00387">
    <property type="entry name" value="HATPase_c"/>
    <property type="match status" value="1"/>
</dbReference>
<feature type="modified residue" description="4-aspartylphosphate" evidence="6">
    <location>
        <position position="56"/>
    </location>
</feature>
<dbReference type="PRINTS" id="PR00344">
    <property type="entry name" value="BCTRLSENSOR"/>
</dbReference>
<dbReference type="SUPFAM" id="SSF52172">
    <property type="entry name" value="CheY-like"/>
    <property type="match status" value="1"/>
</dbReference>
<dbReference type="PANTHER" id="PTHR43047">
    <property type="entry name" value="TWO-COMPONENT HISTIDINE PROTEIN KINASE"/>
    <property type="match status" value="1"/>
</dbReference>
<dbReference type="PANTHER" id="PTHR43047:SF72">
    <property type="entry name" value="OSMOSENSING HISTIDINE PROTEIN KINASE SLN1"/>
    <property type="match status" value="1"/>
</dbReference>
<feature type="domain" description="Histidine kinase" evidence="8">
    <location>
        <begin position="177"/>
        <end position="396"/>
    </location>
</feature>
<evidence type="ECO:0000313" key="10">
    <source>
        <dbReference type="EMBL" id="ETR74493.1"/>
    </source>
</evidence>
<keyword evidence="5" id="KW-0418">Kinase</keyword>
<comment type="caution">
    <text evidence="10">The sequence shown here is derived from an EMBL/GenBank/DDBJ whole genome shotgun (WGS) entry which is preliminary data.</text>
</comment>
<keyword evidence="7" id="KW-0175">Coiled coil</keyword>
<dbReference type="CDD" id="cd19920">
    <property type="entry name" value="REC_PA4781-like"/>
    <property type="match status" value="1"/>
</dbReference>
<dbReference type="EC" id="2.7.13.3" evidence="2"/>
<evidence type="ECO:0000256" key="7">
    <source>
        <dbReference type="SAM" id="Coils"/>
    </source>
</evidence>
<evidence type="ECO:0000259" key="8">
    <source>
        <dbReference type="PROSITE" id="PS50109"/>
    </source>
</evidence>
<dbReference type="AlphaFoldDB" id="A0A1V1PID1"/>
<dbReference type="SUPFAM" id="SSF55874">
    <property type="entry name" value="ATPase domain of HSP90 chaperone/DNA topoisomerase II/histidine kinase"/>
    <property type="match status" value="1"/>
</dbReference>
<dbReference type="Pfam" id="PF00512">
    <property type="entry name" value="HisKA"/>
    <property type="match status" value="1"/>
</dbReference>
<dbReference type="GO" id="GO:0009927">
    <property type="term" value="F:histidine phosphotransfer kinase activity"/>
    <property type="evidence" value="ECO:0007669"/>
    <property type="project" value="TreeGrafter"/>
</dbReference>
<comment type="catalytic activity">
    <reaction evidence="1">
        <text>ATP + protein L-histidine = ADP + protein N-phospho-L-histidine.</text>
        <dbReference type="EC" id="2.7.13.3"/>
    </reaction>
</comment>
<evidence type="ECO:0000259" key="9">
    <source>
        <dbReference type="PROSITE" id="PS50110"/>
    </source>
</evidence>